<gene>
    <name evidence="1" type="ORF">TREES_T100012311</name>
</gene>
<dbReference type="EMBL" id="KB320999">
    <property type="protein sequence ID" value="ELW49345.1"/>
    <property type="molecule type" value="Genomic_DNA"/>
</dbReference>
<accession>L9JFF6</accession>
<keyword evidence="2" id="KW-1185">Reference proteome</keyword>
<organism evidence="1 2">
    <name type="scientific">Tupaia chinensis</name>
    <name type="common">Chinese tree shrew</name>
    <name type="synonym">Tupaia belangeri chinensis</name>
    <dbReference type="NCBI Taxonomy" id="246437"/>
    <lineage>
        <taxon>Eukaryota</taxon>
        <taxon>Metazoa</taxon>
        <taxon>Chordata</taxon>
        <taxon>Craniata</taxon>
        <taxon>Vertebrata</taxon>
        <taxon>Euteleostomi</taxon>
        <taxon>Mammalia</taxon>
        <taxon>Eutheria</taxon>
        <taxon>Euarchontoglires</taxon>
        <taxon>Scandentia</taxon>
        <taxon>Tupaiidae</taxon>
        <taxon>Tupaia</taxon>
    </lineage>
</organism>
<evidence type="ECO:0000313" key="1">
    <source>
        <dbReference type="EMBL" id="ELW49345.1"/>
    </source>
</evidence>
<dbReference type="AlphaFoldDB" id="L9JFF6"/>
<reference evidence="2" key="1">
    <citation type="submission" date="2012-07" db="EMBL/GenBank/DDBJ databases">
        <title>Genome of the Chinese tree shrew, a rising model animal genetically related to primates.</title>
        <authorList>
            <person name="Zhang G."/>
            <person name="Fan Y."/>
            <person name="Yao Y."/>
            <person name="Huang Z."/>
        </authorList>
    </citation>
    <scope>NUCLEOTIDE SEQUENCE [LARGE SCALE GENOMIC DNA]</scope>
</reference>
<name>L9JFF6_TUPCH</name>
<protein>
    <submittedName>
        <fullName evidence="1">Uncharacterized protein</fullName>
    </submittedName>
</protein>
<sequence length="116" mass="13573">MLDRLWLRWHWKIPEVIRGLLLQAPRGRSSPNQLTYYPALEHFFQAQQRTEKVIRGLLLQAPRGRSSPNQLTYYPALEHFFQAQQRTEKVTHGHRVTSHVSLYVSLFLISPAAHTS</sequence>
<reference evidence="2" key="2">
    <citation type="journal article" date="2013" name="Nat. Commun.">
        <title>Genome of the Chinese tree shrew.</title>
        <authorList>
            <person name="Fan Y."/>
            <person name="Huang Z.Y."/>
            <person name="Cao C.C."/>
            <person name="Chen C.S."/>
            <person name="Chen Y.X."/>
            <person name="Fan D.D."/>
            <person name="He J."/>
            <person name="Hou H.L."/>
            <person name="Hu L."/>
            <person name="Hu X.T."/>
            <person name="Jiang X.T."/>
            <person name="Lai R."/>
            <person name="Lang Y.S."/>
            <person name="Liang B."/>
            <person name="Liao S.G."/>
            <person name="Mu D."/>
            <person name="Ma Y.Y."/>
            <person name="Niu Y.Y."/>
            <person name="Sun X.Q."/>
            <person name="Xia J.Q."/>
            <person name="Xiao J."/>
            <person name="Xiong Z.Q."/>
            <person name="Xu L."/>
            <person name="Yang L."/>
            <person name="Zhang Y."/>
            <person name="Zhao W."/>
            <person name="Zhao X.D."/>
            <person name="Zheng Y.T."/>
            <person name="Zhou J.M."/>
            <person name="Zhu Y.B."/>
            <person name="Zhang G.J."/>
            <person name="Wang J."/>
            <person name="Yao Y.G."/>
        </authorList>
    </citation>
    <scope>NUCLEOTIDE SEQUENCE [LARGE SCALE GENOMIC DNA]</scope>
</reference>
<dbReference type="InParanoid" id="L9JFF6"/>
<dbReference type="Proteomes" id="UP000011518">
    <property type="component" value="Unassembled WGS sequence"/>
</dbReference>
<evidence type="ECO:0000313" key="2">
    <source>
        <dbReference type="Proteomes" id="UP000011518"/>
    </source>
</evidence>
<proteinExistence type="predicted"/>